<dbReference type="Proteomes" id="UP000015106">
    <property type="component" value="Chromosome 6"/>
</dbReference>
<evidence type="ECO:0000313" key="3">
    <source>
        <dbReference type="Proteomes" id="UP000015106"/>
    </source>
</evidence>
<feature type="compositionally biased region" description="Basic and acidic residues" evidence="1">
    <location>
        <begin position="23"/>
        <end position="34"/>
    </location>
</feature>
<keyword evidence="3" id="KW-1185">Reference proteome</keyword>
<reference evidence="2" key="3">
    <citation type="submission" date="2022-06" db="UniProtKB">
        <authorList>
            <consortium name="EnsemblPlants"/>
        </authorList>
    </citation>
    <scope>IDENTIFICATION</scope>
</reference>
<dbReference type="AlphaFoldDB" id="A0A8R7UWA7"/>
<evidence type="ECO:0000313" key="2">
    <source>
        <dbReference type="EnsemblPlants" id="TuG1812G0600002922.01.T01"/>
    </source>
</evidence>
<evidence type="ECO:0000256" key="1">
    <source>
        <dbReference type="SAM" id="MobiDB-lite"/>
    </source>
</evidence>
<organism evidence="2 3">
    <name type="scientific">Triticum urartu</name>
    <name type="common">Red wild einkorn</name>
    <name type="synonym">Crithodium urartu</name>
    <dbReference type="NCBI Taxonomy" id="4572"/>
    <lineage>
        <taxon>Eukaryota</taxon>
        <taxon>Viridiplantae</taxon>
        <taxon>Streptophyta</taxon>
        <taxon>Embryophyta</taxon>
        <taxon>Tracheophyta</taxon>
        <taxon>Spermatophyta</taxon>
        <taxon>Magnoliopsida</taxon>
        <taxon>Liliopsida</taxon>
        <taxon>Poales</taxon>
        <taxon>Poaceae</taxon>
        <taxon>BOP clade</taxon>
        <taxon>Pooideae</taxon>
        <taxon>Triticodae</taxon>
        <taxon>Triticeae</taxon>
        <taxon>Triticinae</taxon>
        <taxon>Triticum</taxon>
    </lineage>
</organism>
<feature type="compositionally biased region" description="Basic and acidic residues" evidence="1">
    <location>
        <begin position="472"/>
        <end position="481"/>
    </location>
</feature>
<reference evidence="3" key="1">
    <citation type="journal article" date="2013" name="Nature">
        <title>Draft genome of the wheat A-genome progenitor Triticum urartu.</title>
        <authorList>
            <person name="Ling H.Q."/>
            <person name="Zhao S."/>
            <person name="Liu D."/>
            <person name="Wang J."/>
            <person name="Sun H."/>
            <person name="Zhang C."/>
            <person name="Fan H."/>
            <person name="Li D."/>
            <person name="Dong L."/>
            <person name="Tao Y."/>
            <person name="Gao C."/>
            <person name="Wu H."/>
            <person name="Li Y."/>
            <person name="Cui Y."/>
            <person name="Guo X."/>
            <person name="Zheng S."/>
            <person name="Wang B."/>
            <person name="Yu K."/>
            <person name="Liang Q."/>
            <person name="Yang W."/>
            <person name="Lou X."/>
            <person name="Chen J."/>
            <person name="Feng M."/>
            <person name="Jian J."/>
            <person name="Zhang X."/>
            <person name="Luo G."/>
            <person name="Jiang Y."/>
            <person name="Liu J."/>
            <person name="Wang Z."/>
            <person name="Sha Y."/>
            <person name="Zhang B."/>
            <person name="Wu H."/>
            <person name="Tang D."/>
            <person name="Shen Q."/>
            <person name="Xue P."/>
            <person name="Zou S."/>
            <person name="Wang X."/>
            <person name="Liu X."/>
            <person name="Wang F."/>
            <person name="Yang Y."/>
            <person name="An X."/>
            <person name="Dong Z."/>
            <person name="Zhang K."/>
            <person name="Zhang X."/>
            <person name="Luo M.C."/>
            <person name="Dvorak J."/>
            <person name="Tong Y."/>
            <person name="Wang J."/>
            <person name="Yang H."/>
            <person name="Li Z."/>
            <person name="Wang D."/>
            <person name="Zhang A."/>
            <person name="Wang J."/>
        </authorList>
    </citation>
    <scope>NUCLEOTIDE SEQUENCE</scope>
    <source>
        <strain evidence="3">cv. G1812</strain>
    </source>
</reference>
<feature type="compositionally biased region" description="Basic residues" evidence="1">
    <location>
        <begin position="454"/>
        <end position="466"/>
    </location>
</feature>
<sequence>MAAVCERGRAEDEGDRHGRRGRRREEGCRGEALRVHPGRLRGHQGAAGGEGQVGRMARRRPYSREPGPGDDGLLRREREPGAVPDEGGAAEQRRRGQQREQVDRHRLHVLPHRRLPQRLLLGPLQDLRHLPGHLRPRARAAVALLAAIPHQAGGVRHGAHALRLALRHGDGDLLHRALHDRLRQRRLPAQHRHLRGRPVRRGGPRRGALQGLLLQLLLPGAQPRLALLQHLPQLPPGPRQVGYRVLGLHRRRRHRPAALPQRHAPVPPRAALRQPHGQHLPGRLRRLQELEVRRRVAGRRDPVRGRRQDGRRLKEAPAHQRLQVLGPRGAHHRRHQLEARHLQQNARPVEAVHGDAGGASEEHPADPPYLGLHHPLLRRLHPDGVALRRAGSRDAPINTFGQLLDPGLQHVGLRHPHRRDNHLPVPAGHLPVPGTVHWTLDRTHGAAEDGPRPGPRRNGHGHRRHGGALQEGQRDHGEQQRAAHPMAGAAVRADRRVGGDDVRGPARVLQRRDARRVQELRQRAVHDVHVPRQLLQRHHSQRGDQGHRGGRAAGLDPGGPERGPPQQVLLPARHTLRRRLRGVPRLRRPLQEELQGGRAERRRGGRERGRRGGMPRVTRPAASLDGRLAAVVLEIGDLMHERWYVRFRARDGSLVDDRTCMGSEVAGCCYD</sequence>
<dbReference type="EnsemblPlants" id="TuG1812G0600002922.01.T01">
    <property type="protein sequence ID" value="TuG1812G0600002922.01.T01"/>
    <property type="gene ID" value="TuG1812G0600002922.01"/>
</dbReference>
<reference evidence="2" key="2">
    <citation type="submission" date="2018-03" db="EMBL/GenBank/DDBJ databases">
        <title>The Triticum urartu genome reveals the dynamic nature of wheat genome evolution.</title>
        <authorList>
            <person name="Ling H."/>
            <person name="Ma B."/>
            <person name="Shi X."/>
            <person name="Liu H."/>
            <person name="Dong L."/>
            <person name="Sun H."/>
            <person name="Cao Y."/>
            <person name="Gao Q."/>
            <person name="Zheng S."/>
            <person name="Li Y."/>
            <person name="Yu Y."/>
            <person name="Du H."/>
            <person name="Qi M."/>
            <person name="Li Y."/>
            <person name="Yu H."/>
            <person name="Cui Y."/>
            <person name="Wang N."/>
            <person name="Chen C."/>
            <person name="Wu H."/>
            <person name="Zhao Y."/>
            <person name="Zhang J."/>
            <person name="Li Y."/>
            <person name="Zhou W."/>
            <person name="Zhang B."/>
            <person name="Hu W."/>
            <person name="Eijk M."/>
            <person name="Tang J."/>
            <person name="Witsenboer H."/>
            <person name="Zhao S."/>
            <person name="Li Z."/>
            <person name="Zhang A."/>
            <person name="Wang D."/>
            <person name="Liang C."/>
        </authorList>
    </citation>
    <scope>NUCLEOTIDE SEQUENCE [LARGE SCALE GENOMIC DNA]</scope>
    <source>
        <strain evidence="2">cv. G1812</strain>
    </source>
</reference>
<feature type="compositionally biased region" description="Basic residues" evidence="1">
    <location>
        <begin position="600"/>
        <end position="613"/>
    </location>
</feature>
<feature type="region of interest" description="Disordered" evidence="1">
    <location>
        <begin position="444"/>
        <end position="513"/>
    </location>
</feature>
<feature type="region of interest" description="Disordered" evidence="1">
    <location>
        <begin position="296"/>
        <end position="318"/>
    </location>
</feature>
<feature type="region of interest" description="Disordered" evidence="1">
    <location>
        <begin position="533"/>
        <end position="567"/>
    </location>
</feature>
<feature type="compositionally biased region" description="Basic and acidic residues" evidence="1">
    <location>
        <begin position="1"/>
        <end position="16"/>
    </location>
</feature>
<dbReference type="Gramene" id="TuG1812G0600002922.01.T01">
    <property type="protein sequence ID" value="TuG1812G0600002922.01.T01"/>
    <property type="gene ID" value="TuG1812G0600002922.01"/>
</dbReference>
<feature type="region of interest" description="Disordered" evidence="1">
    <location>
        <begin position="583"/>
        <end position="619"/>
    </location>
</feature>
<accession>A0A8R7UWA7</accession>
<proteinExistence type="predicted"/>
<protein>
    <submittedName>
        <fullName evidence="2">Uncharacterized protein</fullName>
    </submittedName>
</protein>
<feature type="region of interest" description="Disordered" evidence="1">
    <location>
        <begin position="254"/>
        <end position="276"/>
    </location>
</feature>
<feature type="region of interest" description="Disordered" evidence="1">
    <location>
        <begin position="1"/>
        <end position="109"/>
    </location>
</feature>
<feature type="compositionally biased region" description="Basic and acidic residues" evidence="1">
    <location>
        <begin position="91"/>
        <end position="104"/>
    </location>
</feature>
<name>A0A8R7UWA7_TRIUA</name>
<feature type="compositionally biased region" description="Basic and acidic residues" evidence="1">
    <location>
        <begin position="492"/>
        <end position="513"/>
    </location>
</feature>